<evidence type="ECO:0000256" key="8">
    <source>
        <dbReference type="SAM" id="Phobius"/>
    </source>
</evidence>
<keyword evidence="2" id="KW-0328">Glycosyltransferase</keyword>
<keyword evidence="4 8" id="KW-0812">Transmembrane</keyword>
<evidence type="ECO:0000313" key="11">
    <source>
        <dbReference type="Proteomes" id="UP000001116"/>
    </source>
</evidence>
<dbReference type="CAZy" id="GT2">
    <property type="family name" value="Glycosyltransferase Family 2"/>
</dbReference>
<dbReference type="PANTHER" id="PTHR43867:SF2">
    <property type="entry name" value="CELLULOSE SYNTHASE CATALYTIC SUBUNIT A [UDP-FORMING]"/>
    <property type="match status" value="1"/>
</dbReference>
<evidence type="ECO:0000256" key="3">
    <source>
        <dbReference type="ARBA" id="ARBA00022679"/>
    </source>
</evidence>
<feature type="modified residue" description="4-aspartylphosphate" evidence="7">
    <location>
        <position position="67"/>
    </location>
</feature>
<dbReference type="InterPro" id="IPR029044">
    <property type="entry name" value="Nucleotide-diphossugar_trans"/>
</dbReference>
<dbReference type="SUPFAM" id="SSF55073">
    <property type="entry name" value="Nucleotide cyclase"/>
    <property type="match status" value="1"/>
</dbReference>
<name>A6W4T3_KINRD</name>
<dbReference type="HOGENOM" id="CLU_017351_0_0_11"/>
<dbReference type="CDD" id="cd06423">
    <property type="entry name" value="CESA_like"/>
    <property type="match status" value="1"/>
</dbReference>
<accession>A6W4T3</accession>
<evidence type="ECO:0000256" key="5">
    <source>
        <dbReference type="ARBA" id="ARBA00022989"/>
    </source>
</evidence>
<dbReference type="Gene3D" id="3.90.550.10">
    <property type="entry name" value="Spore Coat Polysaccharide Biosynthesis Protein SpsA, Chain A"/>
    <property type="match status" value="1"/>
</dbReference>
<dbReference type="PANTHER" id="PTHR43867">
    <property type="entry name" value="CELLULOSE SYNTHASE CATALYTIC SUBUNIT A [UDP-FORMING]"/>
    <property type="match status" value="1"/>
</dbReference>
<dbReference type="GO" id="GO:0000160">
    <property type="term" value="P:phosphorelay signal transduction system"/>
    <property type="evidence" value="ECO:0007669"/>
    <property type="project" value="InterPro"/>
</dbReference>
<comment type="subcellular location">
    <subcellularLocation>
        <location evidence="1">Membrane</location>
        <topology evidence="1">Multi-pass membrane protein</topology>
    </subcellularLocation>
</comment>
<evidence type="ECO:0000259" key="9">
    <source>
        <dbReference type="PROSITE" id="PS50110"/>
    </source>
</evidence>
<feature type="domain" description="Response regulatory" evidence="9">
    <location>
        <begin position="18"/>
        <end position="134"/>
    </location>
</feature>
<evidence type="ECO:0000256" key="4">
    <source>
        <dbReference type="ARBA" id="ARBA00022692"/>
    </source>
</evidence>
<dbReference type="eggNOG" id="COG3706">
    <property type="taxonomic scope" value="Bacteria"/>
</dbReference>
<dbReference type="RefSeq" id="WP_012085351.1">
    <property type="nucleotide sequence ID" value="NC_009664.2"/>
</dbReference>
<organism evidence="10 11">
    <name type="scientific">Kineococcus radiotolerans (strain ATCC BAA-149 / DSM 14245 / SRS30216)</name>
    <dbReference type="NCBI Taxonomy" id="266940"/>
    <lineage>
        <taxon>Bacteria</taxon>
        <taxon>Bacillati</taxon>
        <taxon>Actinomycetota</taxon>
        <taxon>Actinomycetes</taxon>
        <taxon>Kineosporiales</taxon>
        <taxon>Kineosporiaceae</taxon>
        <taxon>Kineococcus</taxon>
    </lineage>
</organism>
<gene>
    <name evidence="10" type="ordered locus">Krad_0332</name>
</gene>
<evidence type="ECO:0000256" key="2">
    <source>
        <dbReference type="ARBA" id="ARBA00022676"/>
    </source>
</evidence>
<evidence type="ECO:0000256" key="1">
    <source>
        <dbReference type="ARBA" id="ARBA00004141"/>
    </source>
</evidence>
<dbReference type="EMBL" id="CP000750">
    <property type="protein sequence ID" value="ABS01822.1"/>
    <property type="molecule type" value="Genomic_DNA"/>
</dbReference>
<keyword evidence="6 8" id="KW-0472">Membrane</keyword>
<dbReference type="Pfam" id="PF13641">
    <property type="entry name" value="Glyco_tranf_2_3"/>
    <property type="match status" value="1"/>
</dbReference>
<dbReference type="InterPro" id="IPR001789">
    <property type="entry name" value="Sig_transdc_resp-reg_receiver"/>
</dbReference>
<dbReference type="CDD" id="cd17574">
    <property type="entry name" value="REC_OmpR"/>
    <property type="match status" value="1"/>
</dbReference>
<dbReference type="eggNOG" id="COG1215">
    <property type="taxonomic scope" value="Bacteria"/>
</dbReference>
<reference evidence="11" key="1">
    <citation type="journal article" date="2008" name="PLoS ONE">
        <title>Survival in nuclear waste, extreme resistance, and potential applications gleaned from the genome sequence of Kineococcus radiotolerans SRS30216.</title>
        <authorList>
            <person name="Bagwell C.E."/>
            <person name="Bhat S."/>
            <person name="Hawkins G.M."/>
            <person name="Smith B.W."/>
            <person name="Biswas T."/>
            <person name="Hoover T.R."/>
            <person name="Saunders E."/>
            <person name="Han C.S."/>
            <person name="Tsodikov O.V."/>
            <person name="Shimkets L.J."/>
        </authorList>
    </citation>
    <scope>NUCLEOTIDE SEQUENCE [LARGE SCALE GENOMIC DNA]</scope>
    <source>
        <strain evidence="11">ATCC BAA-149 / DSM 14245 / SRS30216</strain>
    </source>
</reference>
<evidence type="ECO:0000313" key="10">
    <source>
        <dbReference type="EMBL" id="ABS01822.1"/>
    </source>
</evidence>
<protein>
    <submittedName>
        <fullName evidence="10">Response regulator receiver protein</fullName>
    </submittedName>
</protein>
<dbReference type="SMART" id="SM00448">
    <property type="entry name" value="REC"/>
    <property type="match status" value="1"/>
</dbReference>
<dbReference type="InterPro" id="IPR050321">
    <property type="entry name" value="Glycosyltr_2/OpgH_subfam"/>
</dbReference>
<keyword evidence="3" id="KW-0808">Transferase</keyword>
<dbReference type="PROSITE" id="PS50110">
    <property type="entry name" value="RESPONSE_REGULATORY"/>
    <property type="match status" value="1"/>
</dbReference>
<keyword evidence="11" id="KW-1185">Reference proteome</keyword>
<dbReference type="GO" id="GO:0016020">
    <property type="term" value="C:membrane"/>
    <property type="evidence" value="ECO:0007669"/>
    <property type="project" value="UniProtKB-SubCell"/>
</dbReference>
<evidence type="ECO:0000256" key="7">
    <source>
        <dbReference type="PROSITE-ProRule" id="PRU00169"/>
    </source>
</evidence>
<dbReference type="AlphaFoldDB" id="A6W4T3"/>
<dbReference type="InterPro" id="IPR011006">
    <property type="entry name" value="CheY-like_superfamily"/>
</dbReference>
<dbReference type="STRING" id="266940.Krad_0332"/>
<keyword evidence="5 8" id="KW-1133">Transmembrane helix</keyword>
<dbReference type="InterPro" id="IPR043128">
    <property type="entry name" value="Rev_trsase/Diguanyl_cyclase"/>
</dbReference>
<dbReference type="Pfam" id="PF00072">
    <property type="entry name" value="Response_reg"/>
    <property type="match status" value="1"/>
</dbReference>
<dbReference type="Gene3D" id="3.40.50.2300">
    <property type="match status" value="1"/>
</dbReference>
<feature type="transmembrane region" description="Helical" evidence="8">
    <location>
        <begin position="386"/>
        <end position="409"/>
    </location>
</feature>
<keyword evidence="7" id="KW-0597">Phosphoprotein</keyword>
<proteinExistence type="predicted"/>
<sequence>MTSAVAEPAALLAAPGRTALVVDDDEMISHLVSAGLRAAGMTVVTASDGREALQRLAEAVPDVVVSDVNMPGMDGFALVSRLRAEPATRAVPLVFLTSRAEASDALAALRLGADDYVRKPFDLTELVARVVAKLDRPPVPVDQLLHDPRTGLLSPSAMAAEVGREVERAGAGGRQGALAVLEVAELSPLRARFGARGEAELALQVAAVLGAATTAVPGARLGRAQDGRFLALLPDVAPDRVHELLAEASQEVVRRRVTVAGEALDLTPVTGWVALTDVVGAEHPVDPDADPRGAAGTGERAVALAATAAGAASMHLDLQPVRWTTQLGGVPVPAQAPAGPSRWRRWRSAVRTPFQVLLTLVVGVVVPFLVYVAVWRFTGIDLGPVAYLVVVGALVVTAGSIWVEGLLALDPVRPPAETGGPHPRASAIIAAYLPNEALTIVETVEAFLAQDYPGELQVVLAYNGPDRLPVEDALEAIAARDPRFVPLRVEGSTSKAQNVNAGLAVVSGEFVGVFDADHHPEPSSFRRAWRWLGGGYDVVQGHCVVRNGDASWVARTTAVEFESIYAVSHPGRARLHGFGVFGGSNGYWRTDLLRRTRMHGFMLTEDIDSSLRVVEAGGRIANDPALLSRELAPTTLKAVWNQRMRWAQGWFQVSLKHLPRAWGSPHLGLRQKLGMTFLLGWREVYPWISLQAYPVVAYLAWRSGGLQNLDWAVPLFVLTTLFTTSVGPGQTLTARRVAVPEIRRQRWWFLRYLFVSSFFYTEFKNVIARVAQIKEFTGEREWKVTPRSVVVAGAPPVPGPRDGSGS</sequence>
<dbReference type="SUPFAM" id="SSF53448">
    <property type="entry name" value="Nucleotide-diphospho-sugar transferases"/>
    <property type="match status" value="1"/>
</dbReference>
<dbReference type="KEGG" id="kra:Krad_0332"/>
<feature type="transmembrane region" description="Helical" evidence="8">
    <location>
        <begin position="354"/>
        <end position="374"/>
    </location>
</feature>
<dbReference type="SUPFAM" id="SSF52172">
    <property type="entry name" value="CheY-like"/>
    <property type="match status" value="1"/>
</dbReference>
<dbReference type="Gene3D" id="3.30.70.270">
    <property type="match status" value="1"/>
</dbReference>
<dbReference type="InterPro" id="IPR029787">
    <property type="entry name" value="Nucleotide_cyclase"/>
</dbReference>
<dbReference type="Proteomes" id="UP000001116">
    <property type="component" value="Chromosome"/>
</dbReference>
<evidence type="ECO:0000256" key="6">
    <source>
        <dbReference type="ARBA" id="ARBA00023136"/>
    </source>
</evidence>
<dbReference type="GO" id="GO:0016757">
    <property type="term" value="F:glycosyltransferase activity"/>
    <property type="evidence" value="ECO:0007669"/>
    <property type="project" value="UniProtKB-KW"/>
</dbReference>